<dbReference type="AlphaFoldDB" id="A0A9W9B119"/>
<evidence type="ECO:0000313" key="6">
    <source>
        <dbReference type="EMBL" id="KAJ4494789.1"/>
    </source>
</evidence>
<organism evidence="6 7">
    <name type="scientific">Lentinula lateritia</name>
    <dbReference type="NCBI Taxonomy" id="40482"/>
    <lineage>
        <taxon>Eukaryota</taxon>
        <taxon>Fungi</taxon>
        <taxon>Dikarya</taxon>
        <taxon>Basidiomycota</taxon>
        <taxon>Agaricomycotina</taxon>
        <taxon>Agaricomycetes</taxon>
        <taxon>Agaricomycetidae</taxon>
        <taxon>Agaricales</taxon>
        <taxon>Marasmiineae</taxon>
        <taxon>Omphalotaceae</taxon>
        <taxon>Lentinula</taxon>
    </lineage>
</organism>
<dbReference type="SUPFAM" id="SSF53474">
    <property type="entry name" value="alpha/beta-Hydrolases"/>
    <property type="match status" value="1"/>
</dbReference>
<dbReference type="PANTHER" id="PTHR21661:SF35">
    <property type="entry name" value="EPOXIDE HYDROLASE"/>
    <property type="match status" value="1"/>
</dbReference>
<comment type="caution">
    <text evidence="6">The sequence shown here is derived from an EMBL/GenBank/DDBJ whole genome shotgun (WGS) entry which is preliminary data.</text>
</comment>
<name>A0A9W9B119_9AGAR</name>
<feature type="active site" description="Proton acceptor" evidence="4">
    <location>
        <position position="385"/>
    </location>
</feature>
<dbReference type="GO" id="GO:0097176">
    <property type="term" value="P:epoxide metabolic process"/>
    <property type="evidence" value="ECO:0007669"/>
    <property type="project" value="TreeGrafter"/>
</dbReference>
<dbReference type="InterPro" id="IPR010497">
    <property type="entry name" value="Epoxide_hydro_N"/>
</dbReference>
<dbReference type="Pfam" id="PF06441">
    <property type="entry name" value="EHN"/>
    <property type="match status" value="1"/>
</dbReference>
<feature type="domain" description="Epoxide hydrolase N-terminal" evidence="5">
    <location>
        <begin position="28"/>
        <end position="137"/>
    </location>
</feature>
<evidence type="ECO:0000259" key="5">
    <source>
        <dbReference type="Pfam" id="PF06441"/>
    </source>
</evidence>
<dbReference type="PIRSF" id="PIRSF001112">
    <property type="entry name" value="Epoxide_hydrolase"/>
    <property type="match status" value="1"/>
</dbReference>
<dbReference type="InterPro" id="IPR016292">
    <property type="entry name" value="Epoxide_hydrolase"/>
</dbReference>
<dbReference type="InterPro" id="IPR029058">
    <property type="entry name" value="AB_hydrolase_fold"/>
</dbReference>
<evidence type="ECO:0000313" key="7">
    <source>
        <dbReference type="Proteomes" id="UP001150238"/>
    </source>
</evidence>
<reference evidence="6" key="1">
    <citation type="submission" date="2022-08" db="EMBL/GenBank/DDBJ databases">
        <authorList>
            <consortium name="DOE Joint Genome Institute"/>
            <person name="Min B."/>
            <person name="Riley R."/>
            <person name="Sierra-Patev S."/>
            <person name="Naranjo-Ortiz M."/>
            <person name="Looney B."/>
            <person name="Konkel Z."/>
            <person name="Slot J.C."/>
            <person name="Sakamoto Y."/>
            <person name="Steenwyk J.L."/>
            <person name="Rokas A."/>
            <person name="Carro J."/>
            <person name="Camarero S."/>
            <person name="Ferreira P."/>
            <person name="Molpeceres G."/>
            <person name="Ruiz-Duenas F.J."/>
            <person name="Serrano A."/>
            <person name="Henrissat B."/>
            <person name="Drula E."/>
            <person name="Hughes K.W."/>
            <person name="Mata J.L."/>
            <person name="Ishikawa N.K."/>
            <person name="Vargas-Isla R."/>
            <person name="Ushijima S."/>
            <person name="Smith C.A."/>
            <person name="Ahrendt S."/>
            <person name="Andreopoulos W."/>
            <person name="He G."/>
            <person name="Labutti K."/>
            <person name="Lipzen A."/>
            <person name="Ng V."/>
            <person name="Sandor L."/>
            <person name="Barry K."/>
            <person name="Martinez A.T."/>
            <person name="Xiao Y."/>
            <person name="Gibbons J.G."/>
            <person name="Terashima K."/>
            <person name="Hibbett D.S."/>
            <person name="Grigoriev I.V."/>
        </authorList>
    </citation>
    <scope>NUCLEOTIDE SEQUENCE</scope>
    <source>
        <strain evidence="6">Sp2 HRB7682 ss15</strain>
    </source>
</reference>
<proteinExistence type="inferred from homology"/>
<dbReference type="EMBL" id="JANVFS010000002">
    <property type="protein sequence ID" value="KAJ4494789.1"/>
    <property type="molecule type" value="Genomic_DNA"/>
</dbReference>
<dbReference type="InterPro" id="IPR000639">
    <property type="entry name" value="Epox_hydrolase-like"/>
</dbReference>
<feature type="active site" description="Proton donor" evidence="4">
    <location>
        <position position="330"/>
    </location>
</feature>
<keyword evidence="2" id="KW-0058">Aromatic hydrocarbons catabolism</keyword>
<evidence type="ECO:0000256" key="2">
    <source>
        <dbReference type="ARBA" id="ARBA00022797"/>
    </source>
</evidence>
<evidence type="ECO:0000256" key="4">
    <source>
        <dbReference type="PIRSR" id="PIRSR001112-1"/>
    </source>
</evidence>
<evidence type="ECO:0000256" key="1">
    <source>
        <dbReference type="ARBA" id="ARBA00010088"/>
    </source>
</evidence>
<dbReference type="PANTHER" id="PTHR21661">
    <property type="entry name" value="EPOXIDE HYDROLASE 1-RELATED"/>
    <property type="match status" value="1"/>
</dbReference>
<protein>
    <submittedName>
        <fullName evidence="6">Alpha/Beta hydrolase protein</fullName>
    </submittedName>
</protein>
<dbReference type="GO" id="GO:0004301">
    <property type="term" value="F:epoxide hydrolase activity"/>
    <property type="evidence" value="ECO:0007669"/>
    <property type="project" value="TreeGrafter"/>
</dbReference>
<dbReference type="Proteomes" id="UP001150238">
    <property type="component" value="Unassembled WGS sequence"/>
</dbReference>
<dbReference type="Gene3D" id="3.40.50.1820">
    <property type="entry name" value="alpha/beta hydrolase"/>
    <property type="match status" value="1"/>
</dbReference>
<feature type="active site" description="Nucleophile" evidence="4">
    <location>
        <position position="205"/>
    </location>
</feature>
<dbReference type="PRINTS" id="PR00412">
    <property type="entry name" value="EPOXHYDRLASE"/>
</dbReference>
<sequence length="420" mass="46289">MPATLLSLNSFGSGTSLLPSLTQSTMSNSFKIAVSSTALSALKSRIESATFPDELDDAGWTYGVPLADMKRLVARWRDGFDWRQEEQKLNNELPQFTRDIEVDGFGSLNVHYVYKKSDTGAGIPLLFVHGWPGSFLESRKIIPLLTKGSGDSQCPAFDVVAISLPGFGFSEAPKKKGFSLSQYVEVSHKLMIALGYTEYVTQGGDLGSRVTAEIARRYGGTHSKAWHTNVLFSMPPENDDPSSYTASEKEGLARWQEFQRSGSGYFQLHSTKPQTLGYSLADSPVGLLAWIYEKLVSWSDNYPWTDDEVLTWVSIYWFSRAGPAASIRFYYEVAHSGQALGTKSSPPTIPMGCSLFPKELIRIPKSWYPGVGDVVFEAEHDKGGHFAAHEQPELLVGDLRKMFGKGGPVYGVVTGRDGYN</sequence>
<reference evidence="6" key="2">
    <citation type="journal article" date="2023" name="Proc. Natl. Acad. Sci. U.S.A.">
        <title>A global phylogenomic analysis of the shiitake genus Lentinula.</title>
        <authorList>
            <person name="Sierra-Patev S."/>
            <person name="Min B."/>
            <person name="Naranjo-Ortiz M."/>
            <person name="Looney B."/>
            <person name="Konkel Z."/>
            <person name="Slot J.C."/>
            <person name="Sakamoto Y."/>
            <person name="Steenwyk J.L."/>
            <person name="Rokas A."/>
            <person name="Carro J."/>
            <person name="Camarero S."/>
            <person name="Ferreira P."/>
            <person name="Molpeceres G."/>
            <person name="Ruiz-Duenas F.J."/>
            <person name="Serrano A."/>
            <person name="Henrissat B."/>
            <person name="Drula E."/>
            <person name="Hughes K.W."/>
            <person name="Mata J.L."/>
            <person name="Ishikawa N.K."/>
            <person name="Vargas-Isla R."/>
            <person name="Ushijima S."/>
            <person name="Smith C.A."/>
            <person name="Donoghue J."/>
            <person name="Ahrendt S."/>
            <person name="Andreopoulos W."/>
            <person name="He G."/>
            <person name="LaButti K."/>
            <person name="Lipzen A."/>
            <person name="Ng V."/>
            <person name="Riley R."/>
            <person name="Sandor L."/>
            <person name="Barry K."/>
            <person name="Martinez A.T."/>
            <person name="Xiao Y."/>
            <person name="Gibbons J.G."/>
            <person name="Terashima K."/>
            <person name="Grigoriev I.V."/>
            <person name="Hibbett D."/>
        </authorList>
    </citation>
    <scope>NUCLEOTIDE SEQUENCE</scope>
    <source>
        <strain evidence="6">Sp2 HRB7682 ss15</strain>
    </source>
</reference>
<gene>
    <name evidence="6" type="ORF">C8J55DRAFT_497652</name>
</gene>
<comment type="similarity">
    <text evidence="1">Belongs to the peptidase S33 family.</text>
</comment>
<accession>A0A9W9B119</accession>
<keyword evidence="3 6" id="KW-0378">Hydrolase</keyword>
<evidence type="ECO:0000256" key="3">
    <source>
        <dbReference type="ARBA" id="ARBA00022801"/>
    </source>
</evidence>